<dbReference type="RefSeq" id="WP_057943444.1">
    <property type="nucleotide sequence ID" value="NZ_CP011131.1"/>
</dbReference>
<organism evidence="1 2">
    <name type="scientific">Lysobacter gummosus</name>
    <dbReference type="NCBI Taxonomy" id="262324"/>
    <lineage>
        <taxon>Bacteria</taxon>
        <taxon>Pseudomonadati</taxon>
        <taxon>Pseudomonadota</taxon>
        <taxon>Gammaproteobacteria</taxon>
        <taxon>Lysobacterales</taxon>
        <taxon>Lysobacteraceae</taxon>
        <taxon>Lysobacter</taxon>
    </lineage>
</organism>
<evidence type="ECO:0000313" key="2">
    <source>
        <dbReference type="Proteomes" id="UP000829194"/>
    </source>
</evidence>
<reference evidence="1 2" key="1">
    <citation type="submission" date="2022-03" db="EMBL/GenBank/DDBJ databases">
        <title>Complete genome sequence of Lysobacter capsici VKM B-2533 and Lysobacter gummosus 10.1.1, promising sources of lytic agents.</title>
        <authorList>
            <person name="Tarlachkov S.V."/>
            <person name="Kudryakova I.V."/>
            <person name="Afoshin A.S."/>
            <person name="Leontyevskaya E.A."/>
            <person name="Leontyevskaya N.V."/>
        </authorList>
    </citation>
    <scope>NUCLEOTIDE SEQUENCE [LARGE SCALE GENOMIC DNA]</scope>
    <source>
        <strain evidence="1 2">10.1.1</strain>
    </source>
</reference>
<evidence type="ECO:0008006" key="3">
    <source>
        <dbReference type="Google" id="ProtNLM"/>
    </source>
</evidence>
<name>A0ABY3XD21_9GAMM</name>
<sequence length="209" mass="22177">MSKLLPFGLLLTLCLTPAVTGAQHRGFDLSQLDLSQLDLSQLDPAAIVASANDTVMRAPDGRIDELFQALHQASRTPRDASTLCGLFDPQADRSGQALMAAAQSLAPQSRQRFSEALINIAATGLQNPRQAYDPAVAKQTLKSAGTQAMLLHDGFAAGLNADGSDAAGRQARCRSFGWLLDALKDLPLPQRAAATRLMLNEGLSRLASN</sequence>
<evidence type="ECO:0000313" key="1">
    <source>
        <dbReference type="EMBL" id="UNP27758.1"/>
    </source>
</evidence>
<dbReference type="Proteomes" id="UP000829194">
    <property type="component" value="Chromosome"/>
</dbReference>
<keyword evidence="2" id="KW-1185">Reference proteome</keyword>
<gene>
    <name evidence="1" type="ORF">MOV92_14680</name>
</gene>
<accession>A0ABY3XD21</accession>
<dbReference type="EMBL" id="CP093547">
    <property type="protein sequence ID" value="UNP27758.1"/>
    <property type="molecule type" value="Genomic_DNA"/>
</dbReference>
<protein>
    <recommendedName>
        <fullName evidence="3">Secreted protein</fullName>
    </recommendedName>
</protein>
<proteinExistence type="predicted"/>